<evidence type="ECO:0000313" key="1">
    <source>
        <dbReference type="EMBL" id="GAA0041727.1"/>
    </source>
</evidence>
<protein>
    <submittedName>
        <fullName evidence="1">Uncharacterized protein</fullName>
    </submittedName>
</protein>
<dbReference type="RefSeq" id="WP_013437891.1">
    <property type="nucleotide sequence ID" value="NZ_BAAAAK010000001.1"/>
</dbReference>
<dbReference type="EMBL" id="BAAAAK010000001">
    <property type="protein sequence ID" value="GAA0041727.1"/>
    <property type="molecule type" value="Genomic_DNA"/>
</dbReference>
<accession>A0ABC9VLD9</accession>
<sequence length="77" mass="8599">MEKEKTATEQLSQILDETGYNYITPYGFKLLRENEMVTNQKQAKIMAQLVKDTCSAAFADGRALQAYKDGFNAANGD</sequence>
<evidence type="ECO:0000313" key="2">
    <source>
        <dbReference type="Proteomes" id="UP001437574"/>
    </source>
</evidence>
<reference evidence="2" key="2">
    <citation type="submission" date="2024-01" db="EMBL/GenBank/DDBJ databases">
        <title>Draft genome sequence of Lactobacillus amylovorus strain TKL145.</title>
        <authorList>
            <person name="Tohno M."/>
            <person name="Tanizawa Y."/>
        </authorList>
    </citation>
    <scope>NUCLEOTIDE SEQUENCE [LARGE SCALE GENOMIC DNA]</scope>
    <source>
        <strain evidence="2">TKL145</strain>
    </source>
</reference>
<dbReference type="AlphaFoldDB" id="A0ABC9VLD9"/>
<organism evidence="1 2">
    <name type="scientific">Lactobacillus amylovorus subsp. animalium</name>
    <dbReference type="NCBI Taxonomy" id="3378536"/>
    <lineage>
        <taxon>Bacteria</taxon>
        <taxon>Bacillati</taxon>
        <taxon>Bacillota</taxon>
        <taxon>Bacilli</taxon>
        <taxon>Lactobacillales</taxon>
        <taxon>Lactobacillaceae</taxon>
        <taxon>Lactobacillus</taxon>
    </lineage>
</organism>
<comment type="caution">
    <text evidence="1">The sequence shown here is derived from an EMBL/GenBank/DDBJ whole genome shotgun (WGS) entry which is preliminary data.</text>
</comment>
<name>A0ABC9VLD9_LACAM</name>
<gene>
    <name evidence="1" type="ORF">LATKL145_01370</name>
</gene>
<dbReference type="Proteomes" id="UP001437574">
    <property type="component" value="Unassembled WGS sequence"/>
</dbReference>
<proteinExistence type="predicted"/>
<reference evidence="1 2" key="1">
    <citation type="journal article" date="2024" name="Int. J. Syst. Evol. Microbiol.">
        <title>Proposal of Lactobacillus amylovorus subsp. animalis subsp. nov. and an emended description of Lactobacillus amylovorus.</title>
        <authorList>
            <person name="Yamane K."/>
            <person name="Tanizawa Y."/>
            <person name="Kobayashi H."/>
            <person name="Kamizono T."/>
            <person name="Kojima Y."/>
            <person name="Takagi H."/>
            <person name="Tohno M."/>
        </authorList>
    </citation>
    <scope>NUCLEOTIDE SEQUENCE [LARGE SCALE GENOMIC DNA]</scope>
    <source>
        <strain evidence="1 2">TKL145</strain>
    </source>
</reference>